<keyword evidence="2" id="KW-0472">Membrane</keyword>
<name>A0A5N5WKJ4_9EURO</name>
<sequence length="293" mass="32424">MAPSRVEWPSLTANSATRGNEPCSLNERVLNLHHDKSALLGYIMAHNHGIPKPIVEQAVADLRRTTLDIWKNTYATQIALTTESTRPLASCIQSYAQAAALAPPPGHVQSAHGLGGSPAATLFKLNKDREAIIKLEDPDAVKTFRRLKSSVIKHRAEKAHLAPFDFLGPRAQAERMCWGMRSPPAGSSRRRYGPGAGLDIHRTASHHHSTSAGGGSIPDEHPPPIPLDGARKSGDNPAARFPSTYFHYWHSIYILVFWGIYKIVMREFVCFITKGTRLARLCWLPVLAYRFID</sequence>
<evidence type="ECO:0000313" key="4">
    <source>
        <dbReference type="Proteomes" id="UP000326565"/>
    </source>
</evidence>
<dbReference type="Proteomes" id="UP000326565">
    <property type="component" value="Unassembled WGS sequence"/>
</dbReference>
<reference evidence="3 4" key="1">
    <citation type="submission" date="2019-04" db="EMBL/GenBank/DDBJ databases">
        <title>Friends and foes A comparative genomics study of 23 Aspergillus species from section Flavi.</title>
        <authorList>
            <consortium name="DOE Joint Genome Institute"/>
            <person name="Kjaerbolling I."/>
            <person name="Vesth T."/>
            <person name="Frisvad J.C."/>
            <person name="Nybo J.L."/>
            <person name="Theobald S."/>
            <person name="Kildgaard S."/>
            <person name="Isbrandt T."/>
            <person name="Kuo A."/>
            <person name="Sato A."/>
            <person name="Lyhne E.K."/>
            <person name="Kogle M.E."/>
            <person name="Wiebenga A."/>
            <person name="Kun R.S."/>
            <person name="Lubbers R.J."/>
            <person name="Makela M.R."/>
            <person name="Barry K."/>
            <person name="Chovatia M."/>
            <person name="Clum A."/>
            <person name="Daum C."/>
            <person name="Haridas S."/>
            <person name="He G."/>
            <person name="LaButti K."/>
            <person name="Lipzen A."/>
            <person name="Mondo S."/>
            <person name="Riley R."/>
            <person name="Salamov A."/>
            <person name="Simmons B.A."/>
            <person name="Magnuson J.K."/>
            <person name="Henrissat B."/>
            <person name="Mortensen U.H."/>
            <person name="Larsen T.O."/>
            <person name="Devries R.P."/>
            <person name="Grigoriev I.V."/>
            <person name="Machida M."/>
            <person name="Baker S.E."/>
            <person name="Andersen M.R."/>
        </authorList>
    </citation>
    <scope>NUCLEOTIDE SEQUENCE [LARGE SCALE GENOMIC DNA]</scope>
    <source>
        <strain evidence="3 4">CBS 151.66</strain>
    </source>
</reference>
<keyword evidence="2" id="KW-0812">Transmembrane</keyword>
<gene>
    <name evidence="3" type="ORF">BDV29DRAFT_163214</name>
</gene>
<evidence type="ECO:0000256" key="1">
    <source>
        <dbReference type="SAM" id="MobiDB-lite"/>
    </source>
</evidence>
<evidence type="ECO:0000313" key="3">
    <source>
        <dbReference type="EMBL" id="KAB8067582.1"/>
    </source>
</evidence>
<accession>A0A5N5WKJ4</accession>
<dbReference type="AlphaFoldDB" id="A0A5N5WKJ4"/>
<proteinExistence type="predicted"/>
<feature type="transmembrane region" description="Helical" evidence="2">
    <location>
        <begin position="245"/>
        <end position="264"/>
    </location>
</feature>
<protein>
    <submittedName>
        <fullName evidence="3">Uncharacterized protein</fullName>
    </submittedName>
</protein>
<organism evidence="3 4">
    <name type="scientific">Aspergillus leporis</name>
    <dbReference type="NCBI Taxonomy" id="41062"/>
    <lineage>
        <taxon>Eukaryota</taxon>
        <taxon>Fungi</taxon>
        <taxon>Dikarya</taxon>
        <taxon>Ascomycota</taxon>
        <taxon>Pezizomycotina</taxon>
        <taxon>Eurotiomycetes</taxon>
        <taxon>Eurotiomycetidae</taxon>
        <taxon>Eurotiales</taxon>
        <taxon>Aspergillaceae</taxon>
        <taxon>Aspergillus</taxon>
        <taxon>Aspergillus subgen. Circumdati</taxon>
    </lineage>
</organism>
<keyword evidence="2" id="KW-1133">Transmembrane helix</keyword>
<feature type="region of interest" description="Disordered" evidence="1">
    <location>
        <begin position="179"/>
        <end position="233"/>
    </location>
</feature>
<feature type="region of interest" description="Disordered" evidence="1">
    <location>
        <begin position="1"/>
        <end position="20"/>
    </location>
</feature>
<dbReference type="EMBL" id="ML732467">
    <property type="protein sequence ID" value="KAB8067582.1"/>
    <property type="molecule type" value="Genomic_DNA"/>
</dbReference>
<keyword evidence="4" id="KW-1185">Reference proteome</keyword>
<evidence type="ECO:0000256" key="2">
    <source>
        <dbReference type="SAM" id="Phobius"/>
    </source>
</evidence>